<gene>
    <name evidence="2" type="ORF">DIU24_02465</name>
</gene>
<feature type="chain" id="PRO_5024933452" evidence="1">
    <location>
        <begin position="24"/>
        <end position="169"/>
    </location>
</feature>
<sequence length="169" mass="18812">MNRLKNIIAIAVAVVVLTSVAFAAKPQNPGSNGKAYGHMSKEEKMEAKLAAKNAKEKPVTKAYMYPDGTSTDSDARYDYDDDAWGMLLVKHKKDMVKFHGHNLAANKEYTLKYDGNEIGKGTSNDDGNLKINGTFNSSWNNYNPEKFTLSASDETTLESRLRRLRGEEN</sequence>
<organism evidence="2 3">
    <name type="scientific">candidate division WWE3 bacterium</name>
    <dbReference type="NCBI Taxonomy" id="2053526"/>
    <lineage>
        <taxon>Bacteria</taxon>
        <taxon>Katanobacteria</taxon>
    </lineage>
</organism>
<accession>A0A656PNY3</accession>
<evidence type="ECO:0000313" key="2">
    <source>
        <dbReference type="EMBL" id="HCQ40550.1"/>
    </source>
</evidence>
<dbReference type="EMBL" id="DQFB01000004">
    <property type="protein sequence ID" value="HCQ40550.1"/>
    <property type="molecule type" value="Genomic_DNA"/>
</dbReference>
<comment type="caution">
    <text evidence="2">The sequence shown here is derived from an EMBL/GenBank/DDBJ whole genome shotgun (WGS) entry which is preliminary data.</text>
</comment>
<name>A0A656PNY3_UNCKA</name>
<evidence type="ECO:0000313" key="3">
    <source>
        <dbReference type="Proteomes" id="UP000262056"/>
    </source>
</evidence>
<keyword evidence="1" id="KW-0732">Signal</keyword>
<proteinExistence type="predicted"/>
<protein>
    <submittedName>
        <fullName evidence="2">Uncharacterized protein</fullName>
    </submittedName>
</protein>
<feature type="signal peptide" evidence="1">
    <location>
        <begin position="1"/>
        <end position="23"/>
    </location>
</feature>
<evidence type="ECO:0000256" key="1">
    <source>
        <dbReference type="SAM" id="SignalP"/>
    </source>
</evidence>
<dbReference type="AlphaFoldDB" id="A0A656PNY3"/>
<reference evidence="2 3" key="1">
    <citation type="journal article" date="2018" name="Nat. Biotechnol.">
        <title>A standardized bacterial taxonomy based on genome phylogeny substantially revises the tree of life.</title>
        <authorList>
            <person name="Parks D.H."/>
            <person name="Chuvochina M."/>
            <person name="Waite D.W."/>
            <person name="Rinke C."/>
            <person name="Skarshewski A."/>
            <person name="Chaumeil P.A."/>
            <person name="Hugenholtz P."/>
        </authorList>
    </citation>
    <scope>NUCLEOTIDE SEQUENCE [LARGE SCALE GENOMIC DNA]</scope>
    <source>
        <strain evidence="2">UBA12021</strain>
    </source>
</reference>
<dbReference type="Proteomes" id="UP000262056">
    <property type="component" value="Unassembled WGS sequence"/>
</dbReference>